<keyword evidence="2" id="KW-1185">Reference proteome</keyword>
<evidence type="ECO:0000313" key="2">
    <source>
        <dbReference type="Proteomes" id="UP000604046"/>
    </source>
</evidence>
<protein>
    <submittedName>
        <fullName evidence="1">Uncharacterized protein</fullName>
    </submittedName>
</protein>
<name>A0A812JNH4_9DINO</name>
<organism evidence="1 2">
    <name type="scientific">Symbiodinium natans</name>
    <dbReference type="NCBI Taxonomy" id="878477"/>
    <lineage>
        <taxon>Eukaryota</taxon>
        <taxon>Sar</taxon>
        <taxon>Alveolata</taxon>
        <taxon>Dinophyceae</taxon>
        <taxon>Suessiales</taxon>
        <taxon>Symbiodiniaceae</taxon>
        <taxon>Symbiodinium</taxon>
    </lineage>
</organism>
<evidence type="ECO:0000313" key="1">
    <source>
        <dbReference type="EMBL" id="CAE7212343.1"/>
    </source>
</evidence>
<dbReference type="EMBL" id="CAJNDS010000495">
    <property type="protein sequence ID" value="CAE7212343.1"/>
    <property type="molecule type" value="Genomic_DNA"/>
</dbReference>
<accession>A0A812JNH4</accession>
<comment type="caution">
    <text evidence="1">The sequence shown here is derived from an EMBL/GenBank/DDBJ whole genome shotgun (WGS) entry which is preliminary data.</text>
</comment>
<dbReference type="Proteomes" id="UP000604046">
    <property type="component" value="Unassembled WGS sequence"/>
</dbReference>
<proteinExistence type="predicted"/>
<dbReference type="AlphaFoldDB" id="A0A812JNH4"/>
<gene>
    <name evidence="1" type="ORF">SNAT2548_LOCUS7199</name>
</gene>
<sequence length="130" mass="14068">MTSTTSMASMTSVPRWPLDPCMPNFHSNPRPEKVLRIFQTRHATVAAQVTVDSDAVPLVQFKTSASHAHKLNKGATRATDRTDRTGFLAEPANATTYGTWRLRSVYNSANCLNADAGGILSSNNCSTKLG</sequence>
<reference evidence="1" key="1">
    <citation type="submission" date="2021-02" db="EMBL/GenBank/DDBJ databases">
        <authorList>
            <person name="Dougan E. K."/>
            <person name="Rhodes N."/>
            <person name="Thang M."/>
            <person name="Chan C."/>
        </authorList>
    </citation>
    <scope>NUCLEOTIDE SEQUENCE</scope>
</reference>